<name>A0A4D5S153_IXOSC</name>
<sequence length="75" mass="8303">MTSRRTTSSLAVPSGAHSQSPCQPEQHRLILLGRLIKTAQHNAEVKYSGVCYLFRGLHQLRANSSGQPWSFPSPE</sequence>
<dbReference type="AlphaFoldDB" id="A0A4D5S153"/>
<feature type="region of interest" description="Disordered" evidence="1">
    <location>
        <begin position="1"/>
        <end position="23"/>
    </location>
</feature>
<dbReference type="EMBL" id="GHJT01009118">
    <property type="protein sequence ID" value="MOY43089.1"/>
    <property type="molecule type" value="Transcribed_RNA"/>
</dbReference>
<evidence type="ECO:0000313" key="2">
    <source>
        <dbReference type="EMBL" id="MOY43089.1"/>
    </source>
</evidence>
<proteinExistence type="predicted"/>
<evidence type="ECO:0000256" key="1">
    <source>
        <dbReference type="SAM" id="MobiDB-lite"/>
    </source>
</evidence>
<protein>
    <submittedName>
        <fullName evidence="2">Putative secreted protein</fullName>
    </submittedName>
</protein>
<reference evidence="2" key="1">
    <citation type="submission" date="2019-04" db="EMBL/GenBank/DDBJ databases">
        <title>An insight into the mialome of Ixodes scapularis.</title>
        <authorList>
            <person name="Ribeiro J.M."/>
            <person name="Mather T.N."/>
            <person name="Karim S."/>
        </authorList>
    </citation>
    <scope>NUCLEOTIDE SEQUENCE</scope>
</reference>
<organism evidence="2">
    <name type="scientific">Ixodes scapularis</name>
    <name type="common">Black-legged tick</name>
    <name type="synonym">Deer tick</name>
    <dbReference type="NCBI Taxonomy" id="6945"/>
    <lineage>
        <taxon>Eukaryota</taxon>
        <taxon>Metazoa</taxon>
        <taxon>Ecdysozoa</taxon>
        <taxon>Arthropoda</taxon>
        <taxon>Chelicerata</taxon>
        <taxon>Arachnida</taxon>
        <taxon>Acari</taxon>
        <taxon>Parasitiformes</taxon>
        <taxon>Ixodida</taxon>
        <taxon>Ixodoidea</taxon>
        <taxon>Ixodidae</taxon>
        <taxon>Ixodinae</taxon>
        <taxon>Ixodes</taxon>
    </lineage>
</organism>
<accession>A0A4D5S153</accession>